<feature type="transmembrane region" description="Helical" evidence="7">
    <location>
        <begin position="106"/>
        <end position="131"/>
    </location>
</feature>
<feature type="transmembrane region" description="Helical" evidence="7">
    <location>
        <begin position="32"/>
        <end position="51"/>
    </location>
</feature>
<evidence type="ECO:0000256" key="5">
    <source>
        <dbReference type="ARBA" id="ARBA00022989"/>
    </source>
</evidence>
<feature type="transmembrane region" description="Helical" evidence="7">
    <location>
        <begin position="435"/>
        <end position="460"/>
    </location>
</feature>
<dbReference type="Pfam" id="PF01554">
    <property type="entry name" value="MatE"/>
    <property type="match status" value="2"/>
</dbReference>
<accession>A0A8X7WHY8</accession>
<keyword evidence="5 7" id="KW-1133">Transmembrane helix</keyword>
<dbReference type="GO" id="GO:0016020">
    <property type="term" value="C:membrane"/>
    <property type="evidence" value="ECO:0007669"/>
    <property type="project" value="UniProtKB-SubCell"/>
</dbReference>
<dbReference type="NCBIfam" id="TIGR00797">
    <property type="entry name" value="matE"/>
    <property type="match status" value="1"/>
</dbReference>
<keyword evidence="6 7" id="KW-0472">Membrane</keyword>
<keyword evidence="4 7" id="KW-0812">Transmembrane</keyword>
<gene>
    <name evidence="8" type="ORF">Bca52824_001244</name>
</gene>
<evidence type="ECO:0000256" key="2">
    <source>
        <dbReference type="ARBA" id="ARBA00010199"/>
    </source>
</evidence>
<dbReference type="InterPro" id="IPR002528">
    <property type="entry name" value="MATE_fam"/>
</dbReference>
<name>A0A8X7WHY8_BRACI</name>
<organism evidence="8 9">
    <name type="scientific">Brassica carinata</name>
    <name type="common">Ethiopian mustard</name>
    <name type="synonym">Abyssinian cabbage</name>
    <dbReference type="NCBI Taxonomy" id="52824"/>
    <lineage>
        <taxon>Eukaryota</taxon>
        <taxon>Viridiplantae</taxon>
        <taxon>Streptophyta</taxon>
        <taxon>Embryophyta</taxon>
        <taxon>Tracheophyta</taxon>
        <taxon>Spermatophyta</taxon>
        <taxon>Magnoliopsida</taxon>
        <taxon>eudicotyledons</taxon>
        <taxon>Gunneridae</taxon>
        <taxon>Pentapetalae</taxon>
        <taxon>rosids</taxon>
        <taxon>malvids</taxon>
        <taxon>Brassicales</taxon>
        <taxon>Brassicaceae</taxon>
        <taxon>Brassiceae</taxon>
        <taxon>Brassica</taxon>
    </lineage>
</organism>
<evidence type="ECO:0000256" key="3">
    <source>
        <dbReference type="ARBA" id="ARBA00022448"/>
    </source>
</evidence>
<feature type="transmembrane region" description="Helical" evidence="7">
    <location>
        <begin position="177"/>
        <end position="200"/>
    </location>
</feature>
<keyword evidence="3" id="KW-0813">Transport</keyword>
<evidence type="ECO:0000256" key="4">
    <source>
        <dbReference type="ARBA" id="ARBA00022692"/>
    </source>
</evidence>
<dbReference type="GO" id="GO:1990961">
    <property type="term" value="P:xenobiotic detoxification by transmembrane export across the plasma membrane"/>
    <property type="evidence" value="ECO:0007669"/>
    <property type="project" value="InterPro"/>
</dbReference>
<dbReference type="AlphaFoldDB" id="A0A8X7WHY8"/>
<proteinExistence type="inferred from homology"/>
<protein>
    <recommendedName>
        <fullName evidence="7">Protein DETOXIFICATION</fullName>
    </recommendedName>
    <alternativeName>
        <fullName evidence="7">Multidrug and toxic compound extrusion protein</fullName>
    </alternativeName>
</protein>
<comment type="caution">
    <text evidence="8">The sequence shown here is derived from an EMBL/GenBank/DDBJ whole genome shotgun (WGS) entry which is preliminary data.</text>
</comment>
<reference evidence="8 9" key="1">
    <citation type="submission" date="2020-02" db="EMBL/GenBank/DDBJ databases">
        <authorList>
            <person name="Ma Q."/>
            <person name="Huang Y."/>
            <person name="Song X."/>
            <person name="Pei D."/>
        </authorList>
    </citation>
    <scope>NUCLEOTIDE SEQUENCE [LARGE SCALE GENOMIC DNA]</scope>
    <source>
        <strain evidence="8">Sxm20200214</strain>
        <tissue evidence="8">Leaf</tissue>
    </source>
</reference>
<feature type="transmembrane region" description="Helical" evidence="7">
    <location>
        <begin position="374"/>
        <end position="394"/>
    </location>
</feature>
<keyword evidence="9" id="KW-1185">Reference proteome</keyword>
<evidence type="ECO:0000256" key="7">
    <source>
        <dbReference type="RuleBase" id="RU004914"/>
    </source>
</evidence>
<dbReference type="EMBL" id="JAAMPC010000001">
    <property type="protein sequence ID" value="KAG2330064.1"/>
    <property type="molecule type" value="Genomic_DNA"/>
</dbReference>
<comment type="similarity">
    <text evidence="2 7">Belongs to the multi antimicrobial extrusion (MATE) (TC 2.A.66.1) family.</text>
</comment>
<comment type="subcellular location">
    <subcellularLocation>
        <location evidence="1">Membrane</location>
        <topology evidence="1">Multi-pass membrane protein</topology>
    </subcellularLocation>
</comment>
<evidence type="ECO:0000256" key="1">
    <source>
        <dbReference type="ARBA" id="ARBA00004141"/>
    </source>
</evidence>
<dbReference type="OrthoDB" id="2126698at2759"/>
<sequence>MKRIEAPLLVKNKQQSEEEEREKIRWEKMKKVASMAAPMVAVNMSQFLLQATSTMIVGHRTELSLAGIALGSSFANVTGFGVLFGLSGALETLCGQAFGAEQYHKLGSYTFTSMVYLSIIAFPISILWVFMNQILILLHQDPQVAELASVYCLWLIPALFGYSVLESLVRYFQSQSLIFPMVLSSLAALAFHVPLCWLMVHRFEFGVKGAAVSIGISYWLNAVFLWVYMKRSKTCLKTRIYMSKDAFLHTKIFFEFAVPSAMMCCLEWLAFEVITLLSGLLPNSKLETSVISICLTTSTLHYNLVNGIGDAASTNVANELGAGNPRGAHDSASAAVIIAAVESVVVSSSLFLSRNVWPYAYSNVEEVTRYVMEMTPILCISILMDSFVIVLSGIVRGTGWQKIGAYVNIASYYIIGIPIGLLLCFHLHFNGKGLWAGLVSGSTLQTLILFLVVGFTNWTIEANKARERILDEKVWRDDSLLIEEEFVGNAMSEH</sequence>
<evidence type="ECO:0000313" key="9">
    <source>
        <dbReference type="Proteomes" id="UP000886595"/>
    </source>
</evidence>
<dbReference type="GO" id="GO:0015297">
    <property type="term" value="F:antiporter activity"/>
    <property type="evidence" value="ECO:0007669"/>
    <property type="project" value="InterPro"/>
</dbReference>
<feature type="transmembrane region" description="Helical" evidence="7">
    <location>
        <begin position="63"/>
        <end position="86"/>
    </location>
</feature>
<feature type="transmembrane region" description="Helical" evidence="7">
    <location>
        <begin position="143"/>
        <end position="165"/>
    </location>
</feature>
<dbReference type="GO" id="GO:0042910">
    <property type="term" value="F:xenobiotic transmembrane transporter activity"/>
    <property type="evidence" value="ECO:0007669"/>
    <property type="project" value="InterPro"/>
</dbReference>
<evidence type="ECO:0000256" key="6">
    <source>
        <dbReference type="ARBA" id="ARBA00023136"/>
    </source>
</evidence>
<dbReference type="Proteomes" id="UP000886595">
    <property type="component" value="Unassembled WGS sequence"/>
</dbReference>
<feature type="transmembrane region" description="Helical" evidence="7">
    <location>
        <begin position="334"/>
        <end position="354"/>
    </location>
</feature>
<dbReference type="InterPro" id="IPR045069">
    <property type="entry name" value="MATE_euk"/>
</dbReference>
<feature type="transmembrane region" description="Helical" evidence="7">
    <location>
        <begin position="406"/>
        <end position="429"/>
    </location>
</feature>
<feature type="transmembrane region" description="Helical" evidence="7">
    <location>
        <begin position="206"/>
        <end position="229"/>
    </location>
</feature>
<dbReference type="CDD" id="cd13132">
    <property type="entry name" value="MATE_eukaryotic"/>
    <property type="match status" value="1"/>
</dbReference>
<dbReference type="PANTHER" id="PTHR11206">
    <property type="entry name" value="MULTIDRUG RESISTANCE PROTEIN"/>
    <property type="match status" value="1"/>
</dbReference>
<evidence type="ECO:0000313" key="8">
    <source>
        <dbReference type="EMBL" id="KAG2330064.1"/>
    </source>
</evidence>